<protein>
    <submittedName>
        <fullName evidence="2">Uncharacterized protein</fullName>
    </submittedName>
</protein>
<comment type="caution">
    <text evidence="2">The sequence shown here is derived from an EMBL/GenBank/DDBJ whole genome shotgun (WGS) entry which is preliminary data.</text>
</comment>
<accession>A0A812V587</accession>
<feature type="compositionally biased region" description="Low complexity" evidence="1">
    <location>
        <begin position="628"/>
        <end position="643"/>
    </location>
</feature>
<evidence type="ECO:0000313" key="3">
    <source>
        <dbReference type="Proteomes" id="UP000649617"/>
    </source>
</evidence>
<organism evidence="2 3">
    <name type="scientific">Symbiodinium pilosum</name>
    <name type="common">Dinoflagellate</name>
    <dbReference type="NCBI Taxonomy" id="2952"/>
    <lineage>
        <taxon>Eukaryota</taxon>
        <taxon>Sar</taxon>
        <taxon>Alveolata</taxon>
        <taxon>Dinophyceae</taxon>
        <taxon>Suessiales</taxon>
        <taxon>Symbiodiniaceae</taxon>
        <taxon>Symbiodinium</taxon>
    </lineage>
</organism>
<proteinExistence type="predicted"/>
<dbReference type="AlphaFoldDB" id="A0A812V587"/>
<reference evidence="2" key="1">
    <citation type="submission" date="2021-02" db="EMBL/GenBank/DDBJ databases">
        <authorList>
            <person name="Dougan E. K."/>
            <person name="Rhodes N."/>
            <person name="Thang M."/>
            <person name="Chan C."/>
        </authorList>
    </citation>
    <scope>NUCLEOTIDE SEQUENCE</scope>
</reference>
<feature type="non-terminal residue" evidence="2">
    <location>
        <position position="1"/>
    </location>
</feature>
<name>A0A812V587_SYMPI</name>
<sequence>NTSVVAEAPAERGRDGPVQISLVPRKRTAAETGPEEELEKSAKVTGLTVGRKTLKRRADAAWDTSVSKCSSAEEAAEVLKRLLARAEKEWPGVTSAVSQAAAGPAAMSSDCDRCKRLLTGLSNLAPLQGDKLSVPYASVRRHLDGLVRQEFTSSQQANEQGYSIGRARWAAAANPEEPVHPGGRPSMVNKASVIAMVKKALDERSQPSSNICKKDAEWVVAHSLTDTKTEKYNSSADVHMAMSESTFMRVLKQHRTEYKRPRAVSDYRQHCSDLDTKVLPAIRSLLQEHRAALEGLMPSYFAAFDTHAAQADLSFETQPGLYVKEIEHYIARHCESRPCAKHAGSNFPCGLLSLRKRGSGFCQRYRLDLHENEAAAGHVLRSHLKLLLAYLHHRNAKDLQHAALTDLLECPPVGTAVLLSDHKELETIPQSWRETGDMFFAQARQELSIWGALLVEHDQGSTATNPSGPRVEVFYDDSPIPDSALVLSMPDVKITRTYCFSSQASRLRGPEYVRIFNHGFSTKPTATELSWSVKAGQVPEAWRKGFWGSSSKAWSKQIKPLGPSEENSLSRRYLEQKDLLPGALERRQTLLPDLQEEIRVREKRAHKAKKRAAARLEALKNKREAAASSSSSETSDSSSSSSS</sequence>
<feature type="compositionally biased region" description="Basic residues" evidence="1">
    <location>
        <begin position="602"/>
        <end position="613"/>
    </location>
</feature>
<dbReference type="EMBL" id="CAJNIZ010041046">
    <property type="protein sequence ID" value="CAE7610604.1"/>
    <property type="molecule type" value="Genomic_DNA"/>
</dbReference>
<evidence type="ECO:0000313" key="2">
    <source>
        <dbReference type="EMBL" id="CAE7610604.1"/>
    </source>
</evidence>
<keyword evidence="3" id="KW-1185">Reference proteome</keyword>
<evidence type="ECO:0000256" key="1">
    <source>
        <dbReference type="SAM" id="MobiDB-lite"/>
    </source>
</evidence>
<dbReference type="Proteomes" id="UP000649617">
    <property type="component" value="Unassembled WGS sequence"/>
</dbReference>
<feature type="region of interest" description="Disordered" evidence="1">
    <location>
        <begin position="602"/>
        <end position="643"/>
    </location>
</feature>
<gene>
    <name evidence="2" type="ORF">SPIL2461_LOCUS16097</name>
</gene>
<feature type="region of interest" description="Disordered" evidence="1">
    <location>
        <begin position="1"/>
        <end position="43"/>
    </location>
</feature>